<gene>
    <name evidence="6" type="ORF">ACFO4R_01205</name>
</gene>
<keyword evidence="4 6" id="KW-0067">ATP-binding</keyword>
<dbReference type="RefSeq" id="WP_379787138.1">
    <property type="nucleotide sequence ID" value="NZ_JBHSHL010000003.1"/>
</dbReference>
<accession>A0ABV9QIQ9</accession>
<dbReference type="PANTHER" id="PTHR42798:SF7">
    <property type="entry name" value="ALPHA-D-RIBOSE 1-METHYLPHOSPHONATE 5-TRIPHOSPHATE SYNTHASE SUBUNIT PHNL"/>
    <property type="match status" value="1"/>
</dbReference>
<dbReference type="CDD" id="cd03255">
    <property type="entry name" value="ABC_MJ0796_LolCDE_FtsE"/>
    <property type="match status" value="1"/>
</dbReference>
<dbReference type="PROSITE" id="PS50893">
    <property type="entry name" value="ABC_TRANSPORTER_2"/>
    <property type="match status" value="1"/>
</dbReference>
<comment type="similarity">
    <text evidence="1">Belongs to the ABC transporter superfamily.</text>
</comment>
<sequence>MMILTGTNIRKTYRNSDIEAQVLKGIDIELKEGEFVCIMGRSGSGKSTLLNALSTLDRFDEGEVQFEGTRISQLSDEKASKLRRESFGFVFQLPKMVRNLSILDNIILPSTLYAKDKQGAISKARTLMRRVGIEDLADKKSSQASGGQLQRAGICRALINDPKLIFADEPTGALDSKSGQEVLELFSSLRSEGRTLLLVTHDINVAVRADRVVFMKDGLLHKEVRLGTDEEDNLSLIQDALHQL</sequence>
<feature type="domain" description="ABC transporter" evidence="5">
    <location>
        <begin position="4"/>
        <end position="242"/>
    </location>
</feature>
<dbReference type="InterPro" id="IPR027417">
    <property type="entry name" value="P-loop_NTPase"/>
</dbReference>
<evidence type="ECO:0000256" key="4">
    <source>
        <dbReference type="ARBA" id="ARBA00022840"/>
    </source>
</evidence>
<dbReference type="Gene3D" id="3.40.50.300">
    <property type="entry name" value="P-loop containing nucleotide triphosphate hydrolases"/>
    <property type="match status" value="1"/>
</dbReference>
<organism evidence="6 7">
    <name type="scientific">Filifactor villosus</name>
    <dbReference type="NCBI Taxonomy" id="29374"/>
    <lineage>
        <taxon>Bacteria</taxon>
        <taxon>Bacillati</taxon>
        <taxon>Bacillota</taxon>
        <taxon>Clostridia</taxon>
        <taxon>Peptostreptococcales</taxon>
        <taxon>Filifactoraceae</taxon>
        <taxon>Filifactor</taxon>
    </lineage>
</organism>
<keyword evidence="3" id="KW-0547">Nucleotide-binding</keyword>
<dbReference type="EMBL" id="JBHSHL010000003">
    <property type="protein sequence ID" value="MFC4803688.1"/>
    <property type="molecule type" value="Genomic_DNA"/>
</dbReference>
<evidence type="ECO:0000313" key="6">
    <source>
        <dbReference type="EMBL" id="MFC4803688.1"/>
    </source>
</evidence>
<evidence type="ECO:0000259" key="5">
    <source>
        <dbReference type="PROSITE" id="PS50893"/>
    </source>
</evidence>
<dbReference type="SMART" id="SM00382">
    <property type="entry name" value="AAA"/>
    <property type="match status" value="1"/>
</dbReference>
<dbReference type="Proteomes" id="UP001595916">
    <property type="component" value="Unassembled WGS sequence"/>
</dbReference>
<dbReference type="InterPro" id="IPR017911">
    <property type="entry name" value="MacB-like_ATP-bd"/>
</dbReference>
<dbReference type="InterPro" id="IPR003439">
    <property type="entry name" value="ABC_transporter-like_ATP-bd"/>
</dbReference>
<dbReference type="GO" id="GO:0005524">
    <property type="term" value="F:ATP binding"/>
    <property type="evidence" value="ECO:0007669"/>
    <property type="project" value="UniProtKB-KW"/>
</dbReference>
<comment type="caution">
    <text evidence="6">The sequence shown here is derived from an EMBL/GenBank/DDBJ whole genome shotgun (WGS) entry which is preliminary data.</text>
</comment>
<dbReference type="InterPro" id="IPR003593">
    <property type="entry name" value="AAA+_ATPase"/>
</dbReference>
<evidence type="ECO:0000256" key="1">
    <source>
        <dbReference type="ARBA" id="ARBA00005417"/>
    </source>
</evidence>
<name>A0ABV9QIQ9_9FIRM</name>
<evidence type="ECO:0000256" key="3">
    <source>
        <dbReference type="ARBA" id="ARBA00022741"/>
    </source>
</evidence>
<evidence type="ECO:0000256" key="2">
    <source>
        <dbReference type="ARBA" id="ARBA00022448"/>
    </source>
</evidence>
<reference evidence="7" key="1">
    <citation type="journal article" date="2019" name="Int. J. Syst. Evol. Microbiol.">
        <title>The Global Catalogue of Microorganisms (GCM) 10K type strain sequencing project: providing services to taxonomists for standard genome sequencing and annotation.</title>
        <authorList>
            <consortium name="The Broad Institute Genomics Platform"/>
            <consortium name="The Broad Institute Genome Sequencing Center for Infectious Disease"/>
            <person name="Wu L."/>
            <person name="Ma J."/>
        </authorList>
    </citation>
    <scope>NUCLEOTIDE SEQUENCE [LARGE SCALE GENOMIC DNA]</scope>
    <source>
        <strain evidence="7">CCUG 46385</strain>
    </source>
</reference>
<evidence type="ECO:0000313" key="7">
    <source>
        <dbReference type="Proteomes" id="UP001595916"/>
    </source>
</evidence>
<keyword evidence="2" id="KW-0813">Transport</keyword>
<proteinExistence type="inferred from homology"/>
<dbReference type="PANTHER" id="PTHR42798">
    <property type="entry name" value="LIPOPROTEIN-RELEASING SYSTEM ATP-BINDING PROTEIN LOLD"/>
    <property type="match status" value="1"/>
</dbReference>
<keyword evidence="7" id="KW-1185">Reference proteome</keyword>
<dbReference type="SUPFAM" id="SSF52540">
    <property type="entry name" value="P-loop containing nucleoside triphosphate hydrolases"/>
    <property type="match status" value="1"/>
</dbReference>
<dbReference type="Pfam" id="PF00005">
    <property type="entry name" value="ABC_tran"/>
    <property type="match status" value="1"/>
</dbReference>
<protein>
    <submittedName>
        <fullName evidence="6">ABC transporter ATP-binding protein</fullName>
    </submittedName>
</protein>